<evidence type="ECO:0000313" key="10">
    <source>
        <dbReference type="Proteomes" id="UP001285636"/>
    </source>
</evidence>
<dbReference type="Proteomes" id="UP001285636">
    <property type="component" value="Unassembled WGS sequence"/>
</dbReference>
<evidence type="ECO:0000256" key="7">
    <source>
        <dbReference type="SAM" id="Phobius"/>
    </source>
</evidence>
<keyword evidence="3 7" id="KW-0812">Transmembrane</keyword>
<keyword evidence="2" id="KW-1003">Cell membrane</keyword>
<dbReference type="PANTHER" id="PTHR36115:SF9">
    <property type="entry name" value="LMO1584 PROTEIN"/>
    <property type="match status" value="1"/>
</dbReference>
<feature type="region of interest" description="Disordered" evidence="6">
    <location>
        <begin position="1"/>
        <end position="41"/>
    </location>
</feature>
<reference evidence="9" key="1">
    <citation type="submission" date="2023-10" db="EMBL/GenBank/DDBJ databases">
        <title>Screening of Alkalihalophilus pseudofirmusBZ-TG-HK211 and Its Alleviation of Salt Stress on Rapeseed Growth.</title>
        <authorList>
            <person name="Zhao B."/>
            <person name="Guo T."/>
        </authorList>
    </citation>
    <scope>NUCLEOTIDE SEQUENCE</scope>
    <source>
        <strain evidence="9">BZ-TG-HK211</strain>
    </source>
</reference>
<dbReference type="PANTHER" id="PTHR36115">
    <property type="entry name" value="PROLINE-RICH ANTIGEN HOMOLOG-RELATED"/>
    <property type="match status" value="1"/>
</dbReference>
<dbReference type="AlphaFoldDB" id="A0AAJ2NP25"/>
<organism evidence="9 10">
    <name type="scientific">Alkalihalophilus pseudofirmus</name>
    <name type="common">Bacillus pseudofirmus</name>
    <dbReference type="NCBI Taxonomy" id="79885"/>
    <lineage>
        <taxon>Bacteria</taxon>
        <taxon>Bacillati</taxon>
        <taxon>Bacillota</taxon>
        <taxon>Bacilli</taxon>
        <taxon>Bacillales</taxon>
        <taxon>Bacillaceae</taxon>
        <taxon>Alkalihalophilus</taxon>
    </lineage>
</organism>
<dbReference type="EMBL" id="JAWJAY010000002">
    <property type="protein sequence ID" value="MDV2885939.1"/>
    <property type="molecule type" value="Genomic_DNA"/>
</dbReference>
<proteinExistence type="predicted"/>
<comment type="caution">
    <text evidence="9">The sequence shown here is derived from an EMBL/GenBank/DDBJ whole genome shotgun (WGS) entry which is preliminary data.</text>
</comment>
<evidence type="ECO:0000256" key="4">
    <source>
        <dbReference type="ARBA" id="ARBA00022989"/>
    </source>
</evidence>
<feature type="compositionally biased region" description="Basic residues" evidence="6">
    <location>
        <begin position="10"/>
        <end position="25"/>
    </location>
</feature>
<evidence type="ECO:0000313" key="9">
    <source>
        <dbReference type="EMBL" id="MDV2885939.1"/>
    </source>
</evidence>
<name>A0AAJ2NP25_ALKPS</name>
<protein>
    <submittedName>
        <fullName evidence="9">RDD family protein</fullName>
    </submittedName>
</protein>
<dbReference type="InterPro" id="IPR051791">
    <property type="entry name" value="Pra-immunoreactive"/>
</dbReference>
<evidence type="ECO:0000256" key="2">
    <source>
        <dbReference type="ARBA" id="ARBA00022475"/>
    </source>
</evidence>
<sequence>MEQGMINRGSRPRRSRILQQRKKRQERSLQPNRESEGLNHQEEIERKTHYAKERHYAGFWMRFWAFSLDALMLLSLRWLLIGPILNLTDLRYALGGMYGFFDLVVSAAFFFAYFALMTKFYGATIGKMVFGLRVVSKEGDLLSWREVIFREGVGRVLHQSFTLLYILYITVAFTSNKQGLHDMIADSYVIYEKR</sequence>
<dbReference type="InterPro" id="IPR010432">
    <property type="entry name" value="RDD"/>
</dbReference>
<dbReference type="GO" id="GO:0005886">
    <property type="term" value="C:plasma membrane"/>
    <property type="evidence" value="ECO:0007669"/>
    <property type="project" value="UniProtKB-SubCell"/>
</dbReference>
<evidence type="ECO:0000256" key="3">
    <source>
        <dbReference type="ARBA" id="ARBA00022692"/>
    </source>
</evidence>
<feature type="transmembrane region" description="Helical" evidence="7">
    <location>
        <begin position="92"/>
        <end position="113"/>
    </location>
</feature>
<evidence type="ECO:0000256" key="5">
    <source>
        <dbReference type="ARBA" id="ARBA00023136"/>
    </source>
</evidence>
<dbReference type="Pfam" id="PF06271">
    <property type="entry name" value="RDD"/>
    <property type="match status" value="1"/>
</dbReference>
<keyword evidence="4 7" id="KW-1133">Transmembrane helix</keyword>
<keyword evidence="5 7" id="KW-0472">Membrane</keyword>
<feature type="transmembrane region" description="Helical" evidence="7">
    <location>
        <begin position="59"/>
        <end position="80"/>
    </location>
</feature>
<comment type="subcellular location">
    <subcellularLocation>
        <location evidence="1">Cell membrane</location>
        <topology evidence="1">Multi-pass membrane protein</topology>
    </subcellularLocation>
</comment>
<dbReference type="RefSeq" id="WP_323466887.1">
    <property type="nucleotide sequence ID" value="NZ_CP144224.1"/>
</dbReference>
<evidence type="ECO:0000259" key="8">
    <source>
        <dbReference type="Pfam" id="PF06271"/>
    </source>
</evidence>
<feature type="domain" description="RDD" evidence="8">
    <location>
        <begin position="56"/>
        <end position="185"/>
    </location>
</feature>
<evidence type="ECO:0000256" key="6">
    <source>
        <dbReference type="SAM" id="MobiDB-lite"/>
    </source>
</evidence>
<gene>
    <name evidence="9" type="ORF">RYX45_12185</name>
</gene>
<accession>A0AAJ2NP25</accession>
<evidence type="ECO:0000256" key="1">
    <source>
        <dbReference type="ARBA" id="ARBA00004651"/>
    </source>
</evidence>